<evidence type="ECO:0000313" key="11">
    <source>
        <dbReference type="Proteomes" id="UP000054032"/>
    </source>
</evidence>
<dbReference type="SUPFAM" id="SSF56219">
    <property type="entry name" value="DNase I-like"/>
    <property type="match status" value="1"/>
</dbReference>
<feature type="binding site" evidence="6">
    <location>
        <position position="54"/>
    </location>
    <ligand>
        <name>Mg(2+)</name>
        <dbReference type="ChEBI" id="CHEBI:18420"/>
        <label>1</label>
    </ligand>
</feature>
<dbReference type="AlphaFoldDB" id="W6ZNI6"/>
<evidence type="ECO:0000259" key="9">
    <source>
        <dbReference type="Pfam" id="PF03372"/>
    </source>
</evidence>
<dbReference type="PANTHER" id="PTHR22748">
    <property type="entry name" value="AP ENDONUCLEASE"/>
    <property type="match status" value="1"/>
</dbReference>
<dbReference type="HOGENOM" id="CLU_060600_0_0_1"/>
<feature type="compositionally biased region" description="Low complexity" evidence="8">
    <location>
        <begin position="16"/>
        <end position="36"/>
    </location>
</feature>
<comment type="similarity">
    <text evidence="1">Belongs to the DNA repair enzymes AP/ExoA family.</text>
</comment>
<evidence type="ECO:0000256" key="2">
    <source>
        <dbReference type="ARBA" id="ARBA00022723"/>
    </source>
</evidence>
<dbReference type="GO" id="GO:0046872">
    <property type="term" value="F:metal ion binding"/>
    <property type="evidence" value="ECO:0007669"/>
    <property type="project" value="UniProtKB-KW"/>
</dbReference>
<dbReference type="GO" id="GO:0008081">
    <property type="term" value="F:phosphoric diester hydrolase activity"/>
    <property type="evidence" value="ECO:0007669"/>
    <property type="project" value="TreeGrafter"/>
</dbReference>
<dbReference type="InterPro" id="IPR005135">
    <property type="entry name" value="Endo/exonuclease/phosphatase"/>
</dbReference>
<proteinExistence type="inferred from homology"/>
<dbReference type="EMBL" id="KI963990">
    <property type="protein sequence ID" value="EUC45131.1"/>
    <property type="molecule type" value="Genomic_DNA"/>
</dbReference>
<dbReference type="Proteomes" id="UP000054032">
    <property type="component" value="Unassembled WGS sequence"/>
</dbReference>
<feature type="site" description="Transition state stabilizer" evidence="7">
    <location>
        <position position="268"/>
    </location>
</feature>
<dbReference type="PROSITE" id="PS51435">
    <property type="entry name" value="AP_NUCLEASE_F1_4"/>
    <property type="match status" value="1"/>
</dbReference>
<evidence type="ECO:0000313" key="10">
    <source>
        <dbReference type="EMBL" id="EUC45131.1"/>
    </source>
</evidence>
<dbReference type="GO" id="GO:0008311">
    <property type="term" value="F:double-stranded DNA 3'-5' DNA exonuclease activity"/>
    <property type="evidence" value="ECO:0007669"/>
    <property type="project" value="TreeGrafter"/>
</dbReference>
<evidence type="ECO:0000256" key="3">
    <source>
        <dbReference type="ARBA" id="ARBA00022801"/>
    </source>
</evidence>
<feature type="active site" evidence="5">
    <location>
        <position position="222"/>
    </location>
</feature>
<feature type="site" description="Interaction with DNA substrate" evidence="7">
    <location>
        <position position="375"/>
    </location>
</feature>
<dbReference type="KEGG" id="bor:COCMIDRAFT_26632"/>
<dbReference type="InterPro" id="IPR036691">
    <property type="entry name" value="Endo/exonu/phosph_ase_sf"/>
</dbReference>
<dbReference type="PANTHER" id="PTHR22748:SF14">
    <property type="entry name" value="ENDONUCLEASE_EXONUCLEASE_PHOSPHATASE DOMAIN-CONTAINING PROTEIN"/>
    <property type="match status" value="1"/>
</dbReference>
<feature type="region of interest" description="Disordered" evidence="8">
    <location>
        <begin position="1"/>
        <end position="36"/>
    </location>
</feature>
<evidence type="ECO:0000256" key="8">
    <source>
        <dbReference type="SAM" id="MobiDB-lite"/>
    </source>
</evidence>
<dbReference type="eggNOG" id="ENOG502RTDE">
    <property type="taxonomic scope" value="Eukaryota"/>
</dbReference>
<keyword evidence="6" id="KW-0464">Manganese</keyword>
<keyword evidence="11" id="KW-1185">Reference proteome</keyword>
<evidence type="ECO:0000256" key="5">
    <source>
        <dbReference type="PIRSR" id="PIRSR604808-1"/>
    </source>
</evidence>
<dbReference type="InterPro" id="IPR004808">
    <property type="entry name" value="AP_endonuc_1"/>
</dbReference>
<protein>
    <recommendedName>
        <fullName evidence="9">Endonuclease/exonuclease/phosphatase domain-containing protein</fullName>
    </recommendedName>
</protein>
<feature type="domain" description="Endonuclease/exonuclease/phosphatase" evidence="9">
    <location>
        <begin position="52"/>
        <end position="375"/>
    </location>
</feature>
<keyword evidence="3" id="KW-0378">Hydrolase</keyword>
<comment type="cofactor">
    <cofactor evidence="6">
        <name>Mg(2+)</name>
        <dbReference type="ChEBI" id="CHEBI:18420"/>
    </cofactor>
    <cofactor evidence="6">
        <name>Mn(2+)</name>
        <dbReference type="ChEBI" id="CHEBI:29035"/>
    </cofactor>
    <text evidence="6">Probably binds two magnesium or manganese ions per subunit.</text>
</comment>
<feature type="binding site" evidence="6">
    <location>
        <position position="374"/>
    </location>
    <ligand>
        <name>Mg(2+)</name>
        <dbReference type="ChEBI" id="CHEBI:18420"/>
        <label>1</label>
    </ligand>
</feature>
<dbReference type="RefSeq" id="XP_007688334.1">
    <property type="nucleotide sequence ID" value="XM_007690144.1"/>
</dbReference>
<feature type="site" description="Important for catalytic activity" evidence="7">
    <location>
        <position position="344"/>
    </location>
</feature>
<evidence type="ECO:0000256" key="1">
    <source>
        <dbReference type="ARBA" id="ARBA00007092"/>
    </source>
</evidence>
<keyword evidence="2 6" id="KW-0479">Metal-binding</keyword>
<keyword evidence="4 6" id="KW-0460">Magnesium</keyword>
<feature type="binding site" evidence="6">
    <location>
        <position position="266"/>
    </location>
    <ligand>
        <name>Mg(2+)</name>
        <dbReference type="ChEBI" id="CHEBI:18420"/>
        <label>1</label>
    </ligand>
</feature>
<gene>
    <name evidence="10" type="ORF">COCMIDRAFT_26632</name>
</gene>
<feature type="binding site" evidence="6">
    <location>
        <position position="268"/>
    </location>
    <ligand>
        <name>Mg(2+)</name>
        <dbReference type="ChEBI" id="CHEBI:18420"/>
        <label>1</label>
    </ligand>
</feature>
<dbReference type="GeneID" id="19120966"/>
<dbReference type="Gene3D" id="3.60.10.10">
    <property type="entry name" value="Endonuclease/exonuclease/phosphatase"/>
    <property type="match status" value="1"/>
</dbReference>
<accession>W6ZNI6</accession>
<evidence type="ECO:0000256" key="6">
    <source>
        <dbReference type="PIRSR" id="PIRSR604808-2"/>
    </source>
</evidence>
<dbReference type="STRING" id="930090.W6ZNI6"/>
<organism evidence="10 11">
    <name type="scientific">Bipolaris oryzae ATCC 44560</name>
    <dbReference type="NCBI Taxonomy" id="930090"/>
    <lineage>
        <taxon>Eukaryota</taxon>
        <taxon>Fungi</taxon>
        <taxon>Dikarya</taxon>
        <taxon>Ascomycota</taxon>
        <taxon>Pezizomycotina</taxon>
        <taxon>Dothideomycetes</taxon>
        <taxon>Pleosporomycetidae</taxon>
        <taxon>Pleosporales</taxon>
        <taxon>Pleosporineae</taxon>
        <taxon>Pleosporaceae</taxon>
        <taxon>Bipolaris</taxon>
    </lineage>
</organism>
<feature type="binding site" evidence="6">
    <location>
        <position position="107"/>
    </location>
    <ligand>
        <name>Mg(2+)</name>
        <dbReference type="ChEBI" id="CHEBI:18420"/>
        <label>1</label>
    </ligand>
</feature>
<dbReference type="Pfam" id="PF03372">
    <property type="entry name" value="Exo_endo_phos"/>
    <property type="match status" value="1"/>
</dbReference>
<dbReference type="OrthoDB" id="498125at2759"/>
<sequence>MNRAISPPPAKRRKTTTTTKSTASTKSSQETTSSISSTILPPLEANTFRIFSWNINGISPFLQPSITSFFKAPKGSHNEDSKDEIYPTSLRAFLHRHHWPSILFLQEVKIASKDIKTQDAVRTAINSYLPPETSSNTSKGPLYDAHFTLPTDPHNARGPRGSGKVYGVCSILRRDLNNIYTTTVRTVDWDREGRISIVEITCRVTLSKLAIFHIYAVNGTEYLYHDTRSGAVQGTRHDRKREFHRLLMEECKRLERQGWDVLLAGDMNVAPDERDGHPKLRVFPRDHVVNRADFHDMLLEGRDEEKKSIGLNGIDIWRKMHEQERRYTYYPRTREWGTSCDRVDYFIAGRRLWEKGCVKACGIMNSEAERGPSDHVPIWADIEFKINRE</sequence>
<feature type="active site" description="Proton donor/acceptor" evidence="5">
    <location>
        <position position="266"/>
    </location>
</feature>
<feature type="binding site" evidence="6">
    <location>
        <position position="375"/>
    </location>
    <ligand>
        <name>Mg(2+)</name>
        <dbReference type="ChEBI" id="CHEBI:18420"/>
        <label>1</label>
    </ligand>
</feature>
<dbReference type="GO" id="GO:0005634">
    <property type="term" value="C:nucleus"/>
    <property type="evidence" value="ECO:0007669"/>
    <property type="project" value="TreeGrafter"/>
</dbReference>
<name>W6ZNI6_COCMI</name>
<dbReference type="GO" id="GO:0006284">
    <property type="term" value="P:base-excision repair"/>
    <property type="evidence" value="ECO:0007669"/>
    <property type="project" value="TreeGrafter"/>
</dbReference>
<dbReference type="GO" id="GO:0003906">
    <property type="term" value="F:DNA-(apurinic or apyrimidinic site) endonuclease activity"/>
    <property type="evidence" value="ECO:0007669"/>
    <property type="project" value="TreeGrafter"/>
</dbReference>
<feature type="active site" description="Proton acceptor" evidence="5">
    <location>
        <position position="375"/>
    </location>
</feature>
<evidence type="ECO:0000256" key="4">
    <source>
        <dbReference type="ARBA" id="ARBA00022842"/>
    </source>
</evidence>
<evidence type="ECO:0000256" key="7">
    <source>
        <dbReference type="PIRSR" id="PIRSR604808-3"/>
    </source>
</evidence>
<reference evidence="10 11" key="1">
    <citation type="journal article" date="2013" name="PLoS Genet.">
        <title>Comparative genome structure, secondary metabolite, and effector coding capacity across Cochliobolus pathogens.</title>
        <authorList>
            <person name="Condon B.J."/>
            <person name="Leng Y."/>
            <person name="Wu D."/>
            <person name="Bushley K.E."/>
            <person name="Ohm R.A."/>
            <person name="Otillar R."/>
            <person name="Martin J."/>
            <person name="Schackwitz W."/>
            <person name="Grimwood J."/>
            <person name="MohdZainudin N."/>
            <person name="Xue C."/>
            <person name="Wang R."/>
            <person name="Manning V.A."/>
            <person name="Dhillon B."/>
            <person name="Tu Z.J."/>
            <person name="Steffenson B.J."/>
            <person name="Salamov A."/>
            <person name="Sun H."/>
            <person name="Lowry S."/>
            <person name="LaButti K."/>
            <person name="Han J."/>
            <person name="Copeland A."/>
            <person name="Lindquist E."/>
            <person name="Barry K."/>
            <person name="Schmutz J."/>
            <person name="Baker S.E."/>
            <person name="Ciuffetti L.M."/>
            <person name="Grigoriev I.V."/>
            <person name="Zhong S."/>
            <person name="Turgeon B.G."/>
        </authorList>
    </citation>
    <scope>NUCLEOTIDE SEQUENCE [LARGE SCALE GENOMIC DNA]</scope>
    <source>
        <strain evidence="10 11">ATCC 44560</strain>
    </source>
</reference>